<keyword evidence="2" id="KW-1185">Reference proteome</keyword>
<name>A0A316Z7N3_9BASI</name>
<protein>
    <submittedName>
        <fullName evidence="1">Uncharacterized protein</fullName>
    </submittedName>
</protein>
<organism evidence="1 2">
    <name type="scientific">Tilletiopsis washingtonensis</name>
    <dbReference type="NCBI Taxonomy" id="58919"/>
    <lineage>
        <taxon>Eukaryota</taxon>
        <taxon>Fungi</taxon>
        <taxon>Dikarya</taxon>
        <taxon>Basidiomycota</taxon>
        <taxon>Ustilaginomycotina</taxon>
        <taxon>Exobasidiomycetes</taxon>
        <taxon>Entylomatales</taxon>
        <taxon>Entylomatales incertae sedis</taxon>
        <taxon>Tilletiopsis</taxon>
    </lineage>
</organism>
<evidence type="ECO:0000313" key="2">
    <source>
        <dbReference type="Proteomes" id="UP000245946"/>
    </source>
</evidence>
<proteinExistence type="predicted"/>
<gene>
    <name evidence="1" type="ORF">FA09DRAFT_75247</name>
</gene>
<reference evidence="1 2" key="1">
    <citation type="journal article" date="2018" name="Mol. Biol. Evol.">
        <title>Broad Genomic Sampling Reveals a Smut Pathogenic Ancestry of the Fungal Clade Ustilaginomycotina.</title>
        <authorList>
            <person name="Kijpornyongpan T."/>
            <person name="Mondo S.J."/>
            <person name="Barry K."/>
            <person name="Sandor L."/>
            <person name="Lee J."/>
            <person name="Lipzen A."/>
            <person name="Pangilinan J."/>
            <person name="LaButti K."/>
            <person name="Hainaut M."/>
            <person name="Henrissat B."/>
            <person name="Grigoriev I.V."/>
            <person name="Spatafora J.W."/>
            <person name="Aime M.C."/>
        </authorList>
    </citation>
    <scope>NUCLEOTIDE SEQUENCE [LARGE SCALE GENOMIC DNA]</scope>
    <source>
        <strain evidence="1 2">MCA 4186</strain>
    </source>
</reference>
<evidence type="ECO:0000313" key="1">
    <source>
        <dbReference type="EMBL" id="PWN96988.1"/>
    </source>
</evidence>
<dbReference type="RefSeq" id="XP_025597267.1">
    <property type="nucleotide sequence ID" value="XM_025745816.1"/>
</dbReference>
<dbReference type="GeneID" id="37273360"/>
<sequence length="164" mass="18119">MPSSASSHGAPPSSAFSRPRCHLLAEPAGRPDSPLHAARSAAAQRLPMWVLLLRTAAQRLRRIRRGGGNATRTEYRSRLDAICSLRRRLLLCHPAYHSQLHLWLHPLAVAAGGWLLAVNVAQTQHATLRVEREPLGCWREPLHLEAGPGRVMCVVPAFCARLQE</sequence>
<accession>A0A316Z7N3</accession>
<dbReference type="Proteomes" id="UP000245946">
    <property type="component" value="Unassembled WGS sequence"/>
</dbReference>
<dbReference type="EMBL" id="KZ819297">
    <property type="protein sequence ID" value="PWN96988.1"/>
    <property type="molecule type" value="Genomic_DNA"/>
</dbReference>
<dbReference type="AlphaFoldDB" id="A0A316Z7N3"/>